<dbReference type="EMBL" id="BKCJ010582980">
    <property type="protein sequence ID" value="GFB24000.1"/>
    <property type="molecule type" value="Genomic_DNA"/>
</dbReference>
<comment type="caution">
    <text evidence="2">The sequence shown here is derived from an EMBL/GenBank/DDBJ whole genome shotgun (WGS) entry which is preliminary data.</text>
</comment>
<gene>
    <name evidence="2" type="ORF">Tci_695971</name>
</gene>
<name>A0A699L8F9_TANCI</name>
<dbReference type="PANTHER" id="PTHR47481">
    <property type="match status" value="1"/>
</dbReference>
<proteinExistence type="predicted"/>
<dbReference type="PANTHER" id="PTHR47481:SF41">
    <property type="entry name" value="COPIA-LIKE POLYPROTEIN_RETROTRANSPOSON"/>
    <property type="match status" value="1"/>
</dbReference>
<evidence type="ECO:0000313" key="2">
    <source>
        <dbReference type="EMBL" id="GFB24000.1"/>
    </source>
</evidence>
<evidence type="ECO:0000256" key="1">
    <source>
        <dbReference type="SAM" id="MobiDB-lite"/>
    </source>
</evidence>
<organism evidence="2">
    <name type="scientific">Tanacetum cinerariifolium</name>
    <name type="common">Dalmatian daisy</name>
    <name type="synonym">Chrysanthemum cinerariifolium</name>
    <dbReference type="NCBI Taxonomy" id="118510"/>
    <lineage>
        <taxon>Eukaryota</taxon>
        <taxon>Viridiplantae</taxon>
        <taxon>Streptophyta</taxon>
        <taxon>Embryophyta</taxon>
        <taxon>Tracheophyta</taxon>
        <taxon>Spermatophyta</taxon>
        <taxon>Magnoliopsida</taxon>
        <taxon>eudicotyledons</taxon>
        <taxon>Gunneridae</taxon>
        <taxon>Pentapetalae</taxon>
        <taxon>asterids</taxon>
        <taxon>campanulids</taxon>
        <taxon>Asterales</taxon>
        <taxon>Asteraceae</taxon>
        <taxon>Asteroideae</taxon>
        <taxon>Anthemideae</taxon>
        <taxon>Anthemidinae</taxon>
        <taxon>Tanacetum</taxon>
    </lineage>
</organism>
<feature type="non-terminal residue" evidence="2">
    <location>
        <position position="1"/>
    </location>
</feature>
<dbReference type="AlphaFoldDB" id="A0A699L8F9"/>
<sequence>VGGGSGTGFGGGIGKGGGGGFGGGSGGGGYGSGVASSMAIEDNPPPPTDNMEKPFGVTNIKSHVPLVLDLDQLNYDACVDIWHYLHLLFANGSQEERDSQGCMESLADLFHDNKEARSMELQEELRSLDLGSLSIGEYFKKIKLISDLLTNVDSPISEKNLIMYAANGLSDKYEHIQGFNRRAESLMRSLQTVSDVLHENKYSTGSVDRECSQ</sequence>
<feature type="non-terminal residue" evidence="2">
    <location>
        <position position="213"/>
    </location>
</feature>
<feature type="region of interest" description="Disordered" evidence="1">
    <location>
        <begin position="33"/>
        <end position="55"/>
    </location>
</feature>
<protein>
    <recommendedName>
        <fullName evidence="3">Hybrid signal transduction histidine kinase M</fullName>
    </recommendedName>
</protein>
<evidence type="ECO:0008006" key="3">
    <source>
        <dbReference type="Google" id="ProtNLM"/>
    </source>
</evidence>
<accession>A0A699L8F9</accession>
<reference evidence="2" key="1">
    <citation type="journal article" date="2019" name="Sci. Rep.">
        <title>Draft genome of Tanacetum cinerariifolium, the natural source of mosquito coil.</title>
        <authorList>
            <person name="Yamashiro T."/>
            <person name="Shiraishi A."/>
            <person name="Satake H."/>
            <person name="Nakayama K."/>
        </authorList>
    </citation>
    <scope>NUCLEOTIDE SEQUENCE</scope>
</reference>